<dbReference type="NCBIfam" id="TIGR04155">
    <property type="entry name" value="cyano_PEP"/>
    <property type="match status" value="1"/>
</dbReference>
<organism evidence="2 3">
    <name type="scientific">Planktothrix pseudagardhii</name>
    <dbReference type="NCBI Taxonomy" id="132604"/>
    <lineage>
        <taxon>Bacteria</taxon>
        <taxon>Bacillati</taxon>
        <taxon>Cyanobacteriota</taxon>
        <taxon>Cyanophyceae</taxon>
        <taxon>Oscillatoriophycideae</taxon>
        <taxon>Oscillatoriales</taxon>
        <taxon>Microcoleaceae</taxon>
        <taxon>Planktothrix</taxon>
    </lineage>
</organism>
<evidence type="ECO:0000313" key="3">
    <source>
        <dbReference type="Proteomes" id="UP001153719"/>
    </source>
</evidence>
<keyword evidence="1" id="KW-0732">Signal</keyword>
<evidence type="ECO:0008006" key="4">
    <source>
        <dbReference type="Google" id="ProtNLM"/>
    </source>
</evidence>
<protein>
    <recommendedName>
        <fullName evidence="4">PEP-CTERM protein-sorting domain-containing protein</fullName>
    </recommendedName>
</protein>
<evidence type="ECO:0000313" key="2">
    <source>
        <dbReference type="EMBL" id="CAD5914534.1"/>
    </source>
</evidence>
<dbReference type="AlphaFoldDB" id="A0A9W4CE34"/>
<sequence length="242" mass="24689">MAASVAVATSLPAQALTFDFSGTDNGGTGSATMNFTGLGTQNVTVDLWNTSPTTLNNNTGSNASAITGFGFNNLGTSDPGITSWTLQALNSSGVMETIGSSSNSSLPWGRVSDNNVAGVSLDYIFAALNNAGNEAQIKGALYNPDAIGSSALAALPNYFTKATMNLTFASNFTLDTAGMSPFVRMQNVGNGGSLKLDGTPQKEVPEPLTILGSAAALGFGSVLKKQANKNKNKAATKDTISV</sequence>
<evidence type="ECO:0000256" key="1">
    <source>
        <dbReference type="SAM" id="SignalP"/>
    </source>
</evidence>
<name>A0A9W4CE34_9CYAN</name>
<gene>
    <name evidence="2" type="ORF">NO713_00258</name>
</gene>
<feature type="signal peptide" evidence="1">
    <location>
        <begin position="1"/>
        <end position="15"/>
    </location>
</feature>
<proteinExistence type="predicted"/>
<reference evidence="2" key="1">
    <citation type="submission" date="2020-09" db="EMBL/GenBank/DDBJ databases">
        <authorList>
            <person name="Blom J."/>
        </authorList>
    </citation>
    <scope>NUCLEOTIDE SEQUENCE</scope>
    <source>
        <strain evidence="2">No.713</strain>
    </source>
</reference>
<dbReference type="InterPro" id="IPR026374">
    <property type="entry name" value="Cyano_PEP"/>
</dbReference>
<keyword evidence="3" id="KW-1185">Reference proteome</keyword>
<dbReference type="KEGG" id="ppsu:NO713_00258"/>
<dbReference type="EMBL" id="LR882967">
    <property type="protein sequence ID" value="CAD5914534.1"/>
    <property type="molecule type" value="Genomic_DNA"/>
</dbReference>
<feature type="chain" id="PRO_5040830651" description="PEP-CTERM protein-sorting domain-containing protein" evidence="1">
    <location>
        <begin position="16"/>
        <end position="242"/>
    </location>
</feature>
<dbReference type="Proteomes" id="UP001153719">
    <property type="component" value="Chromosome"/>
</dbReference>
<accession>A0A9W4CE34</accession>